<keyword evidence="2" id="KW-0732">Signal</keyword>
<feature type="signal peptide" evidence="2">
    <location>
        <begin position="1"/>
        <end position="18"/>
    </location>
</feature>
<evidence type="ECO:0000313" key="3">
    <source>
        <dbReference type="EMBL" id="OHT06707.1"/>
    </source>
</evidence>
<gene>
    <name evidence="3" type="ORF">TRFO_25168</name>
</gene>
<feature type="chain" id="PRO_5012723896" description="MRH domain-containing protein" evidence="2">
    <location>
        <begin position="19"/>
        <end position="572"/>
    </location>
</feature>
<comment type="caution">
    <text evidence="3">The sequence shown here is derived from an EMBL/GenBank/DDBJ whole genome shotgun (WGS) entry which is preliminary data.</text>
</comment>
<dbReference type="PANTHER" id="PTHR15071">
    <property type="entry name" value="MANNOSE-6-PHOSPHATE RECEPTOR FAMILY MEMBER"/>
    <property type="match status" value="1"/>
</dbReference>
<keyword evidence="1" id="KW-1133">Transmembrane helix</keyword>
<organism evidence="3 4">
    <name type="scientific">Tritrichomonas foetus</name>
    <dbReference type="NCBI Taxonomy" id="1144522"/>
    <lineage>
        <taxon>Eukaryota</taxon>
        <taxon>Metamonada</taxon>
        <taxon>Parabasalia</taxon>
        <taxon>Tritrichomonadida</taxon>
        <taxon>Tritrichomonadidae</taxon>
        <taxon>Tritrichomonas</taxon>
    </lineage>
</organism>
<dbReference type="GO" id="GO:0000139">
    <property type="term" value="C:Golgi membrane"/>
    <property type="evidence" value="ECO:0007669"/>
    <property type="project" value="UniProtKB-SubCell"/>
</dbReference>
<protein>
    <recommendedName>
        <fullName evidence="5">MRH domain-containing protein</fullName>
    </recommendedName>
</protein>
<name>A0A1J4K6A4_9EUKA</name>
<dbReference type="AlphaFoldDB" id="A0A1J4K6A4"/>
<accession>A0A1J4K6A4</accession>
<dbReference type="EMBL" id="MLAK01000717">
    <property type="protein sequence ID" value="OHT06707.1"/>
    <property type="molecule type" value="Genomic_DNA"/>
</dbReference>
<keyword evidence="4" id="KW-1185">Reference proteome</keyword>
<feature type="transmembrane region" description="Helical" evidence="1">
    <location>
        <begin position="506"/>
        <end position="529"/>
    </location>
</feature>
<dbReference type="InterPro" id="IPR009011">
    <property type="entry name" value="Man6P_isomerase_rcpt-bd_dom_sf"/>
</dbReference>
<keyword evidence="1" id="KW-0472">Membrane</keyword>
<dbReference type="SUPFAM" id="SSF50911">
    <property type="entry name" value="Mannose 6-phosphate receptor domain"/>
    <property type="match status" value="1"/>
</dbReference>
<dbReference type="PANTHER" id="PTHR15071:SF0">
    <property type="entry name" value="MANNOSE 6-PHOSPHATE RECEPTOR-LIKE PROTEIN 1"/>
    <property type="match status" value="1"/>
</dbReference>
<reference evidence="3" key="1">
    <citation type="submission" date="2016-10" db="EMBL/GenBank/DDBJ databases">
        <authorList>
            <person name="Benchimol M."/>
            <person name="Almeida L.G."/>
            <person name="Vasconcelos A.T."/>
            <person name="Perreira-Neves A."/>
            <person name="Rosa I.A."/>
            <person name="Tasca T."/>
            <person name="Bogo M.R."/>
            <person name="de Souza W."/>
        </authorList>
    </citation>
    <scope>NUCLEOTIDE SEQUENCE [LARGE SCALE GENOMIC DNA]</scope>
    <source>
        <strain evidence="3">K</strain>
    </source>
</reference>
<keyword evidence="1" id="KW-0812">Transmembrane</keyword>
<evidence type="ECO:0000256" key="1">
    <source>
        <dbReference type="SAM" id="Phobius"/>
    </source>
</evidence>
<dbReference type="VEuPathDB" id="TrichDB:TRFO_25168"/>
<proteinExistence type="predicted"/>
<dbReference type="Gene3D" id="2.70.130.10">
    <property type="entry name" value="Mannose-6-phosphate receptor binding domain"/>
    <property type="match status" value="2"/>
</dbReference>
<dbReference type="RefSeq" id="XP_068359843.1">
    <property type="nucleotide sequence ID" value="XM_068504183.1"/>
</dbReference>
<evidence type="ECO:0000256" key="2">
    <source>
        <dbReference type="SAM" id="SignalP"/>
    </source>
</evidence>
<dbReference type="OrthoDB" id="29460at2759"/>
<evidence type="ECO:0000313" key="4">
    <source>
        <dbReference type="Proteomes" id="UP000179807"/>
    </source>
</evidence>
<sequence length="572" mass="64783">MNLLVLFVSLSFSVSIERFPCAANINGYLFNITELANGRKNGFDIIKRTDDDRYYFKMCGELPHDELPPLAPDSTDISVMRCNYSSHECASAIPVQSFDWKLLDQDNPNEGVIYHASGEPFVDPEDRQYYTIDFEIMLYCDKSETKPDTNYTYLVYNNTNEVVVRVIFFTAFACPVKKPSPSPTPNFAPDCEFEYYMSSVSHYGVYTDFKIFNDGPYGIRVPLTINKSEKTMFYQPCERMLCPFNYTCTDSGYSSAWLCDPVTRSCDNYGLISPDGIDAEIQHILVKDSPIVIRHQNENAKRNMTLTVSCNKLYEYDHFKFDKEATITDGSLKVTASAADSCYKQNPAPVPPFSDDICYAPLTYFGNVNMSTFNNNPDGHIAQVNDGYTLYYQPCGGMKCPNGAQCDGDNNATVWLCQNESYLDCIAYGLLENNLSYSENVREFIVTYTGDRKRMTTVEYKCDESLKENEIKMPSVVTLFGTRLRFSVHSKNFCSRRNGSSVTGGAIFLIVLFMGIILYLAFALIVGYVKNGRIGLPNTEFWTEFFACVSTGFMFIVKCGHMDVGKTKYDEI</sequence>
<dbReference type="Proteomes" id="UP000179807">
    <property type="component" value="Unassembled WGS sequence"/>
</dbReference>
<dbReference type="GeneID" id="94838887"/>
<evidence type="ECO:0008006" key="5">
    <source>
        <dbReference type="Google" id="ProtNLM"/>
    </source>
</evidence>